<dbReference type="PROSITE" id="PS50035">
    <property type="entry name" value="PLD"/>
    <property type="match status" value="1"/>
</dbReference>
<dbReference type="SMART" id="SM00155">
    <property type="entry name" value="PLDc"/>
    <property type="match status" value="2"/>
</dbReference>
<reference evidence="8" key="1">
    <citation type="journal article" date="2015" name="Int. J. Syst. Evol. Microbiol.">
        <title>Rhizobium alvei sp. nov., isolated from a freshwater river.</title>
        <authorList>
            <person name="Sheu S.Y."/>
            <person name="Huang H.W."/>
            <person name="Young C.C."/>
            <person name="Chen W.M."/>
        </authorList>
    </citation>
    <scope>NUCLEOTIDE SEQUENCE</scope>
    <source>
        <strain evidence="8">TNR-22</strain>
    </source>
</reference>
<dbReference type="InterPro" id="IPR001736">
    <property type="entry name" value="PLipase_D/transphosphatidylase"/>
</dbReference>
<evidence type="ECO:0000313" key="8">
    <source>
        <dbReference type="EMBL" id="MDO6965779.1"/>
    </source>
</evidence>
<keyword evidence="9" id="KW-1185">Reference proteome</keyword>
<reference evidence="8" key="2">
    <citation type="submission" date="2023-07" db="EMBL/GenBank/DDBJ databases">
        <authorList>
            <person name="Shen H."/>
        </authorList>
    </citation>
    <scope>NUCLEOTIDE SEQUENCE</scope>
    <source>
        <strain evidence="8">TNR-22</strain>
    </source>
</reference>
<sequence length="701" mass="78236">MLLGAVRIARSFALLLFLTSCSGTFDTFSSAAKSVRDTKPANIAETGYLRLLSAEIAAEGLQRHDRLFSEISKQPGSPPDDQARANERKKLAELAAPRLRDSPEASDAAPGRYAIPDTAWRLSRQTLVLKADGPDTEATFSFSGIDARQVEIELKALGPGLQALTLTCDGDLAVIENGWKTTIAKGHQFDVSNAQNPNVKIAAHLEPGRNLKSCHGVLSIGGKTRPIRILRQEAFNPDLHSIDTRFDVCAAKRPHGPNSLDDLLSARRFLSETCPLKPSRTVFLTEERPSFNAKVKALLGRELSDAFIDAQDPEAPIDFSAAPELKLIVLSFLDIKADFSGRVIDRLVRHHAARGTTVRILTSDVLERPKDRDLLEKLSGDFPNVQVRFYRWKAPKGANLEEFLSEFHKVHHVKLLATVAARPANSVAIIGGRNIHDGFLFDQPTNLAKYPNLQQYRRNRGLTVNYYSNWHDFDLEIHGDAAVRTLVSHFSTVWLDDGQTHLARPFTLTGRNSHAADETAFRHFISLPYLDGAELETFYVDMLDSARKKIEIVNPYLHMTPALNAAFDRAIARGVAVTIIGRINLKGDLGGDVLTALNQEFVNRFADRIKIYNFNARQNVVLHSKLLMIDEKLVVISSVNFNHRSFIHDSENGVMIIDPAFYNRMQSVFEDYRQHSSPAPRARIPYFWKILTSISLLKNAL</sequence>
<evidence type="ECO:0000256" key="5">
    <source>
        <dbReference type="ARBA" id="ARBA00029594"/>
    </source>
</evidence>
<feature type="domain" description="PLD phosphodiesterase" evidence="7">
    <location>
        <begin position="618"/>
        <end position="645"/>
    </location>
</feature>
<comment type="function">
    <text evidence="1">Could be a virulence factor.</text>
</comment>
<gene>
    <name evidence="8" type="ORF">Q4481_17595</name>
</gene>
<feature type="chain" id="PRO_5046705988" description="Phospholipase D" evidence="6">
    <location>
        <begin position="23"/>
        <end position="701"/>
    </location>
</feature>
<evidence type="ECO:0000256" key="6">
    <source>
        <dbReference type="SAM" id="SignalP"/>
    </source>
</evidence>
<evidence type="ECO:0000256" key="2">
    <source>
        <dbReference type="ARBA" id="ARBA00004613"/>
    </source>
</evidence>
<comment type="caution">
    <text evidence="8">The sequence shown here is derived from an EMBL/GenBank/DDBJ whole genome shotgun (WGS) entry which is preliminary data.</text>
</comment>
<dbReference type="SUPFAM" id="SSF56024">
    <property type="entry name" value="Phospholipase D/nuclease"/>
    <property type="match status" value="2"/>
</dbReference>
<dbReference type="Gene3D" id="3.30.870.10">
    <property type="entry name" value="Endonuclease Chain A"/>
    <property type="match status" value="2"/>
</dbReference>
<dbReference type="InterPro" id="IPR025202">
    <property type="entry name" value="PLD-like_dom"/>
</dbReference>
<dbReference type="PANTHER" id="PTHR21248">
    <property type="entry name" value="CARDIOLIPIN SYNTHASE"/>
    <property type="match status" value="1"/>
</dbReference>
<evidence type="ECO:0000256" key="3">
    <source>
        <dbReference type="ARBA" id="ARBA00018392"/>
    </source>
</evidence>
<name>A0ABT8YPZ4_9HYPH</name>
<protein>
    <recommendedName>
        <fullName evidence="3">Phospholipase D</fullName>
    </recommendedName>
    <alternativeName>
        <fullName evidence="5">Choline phosphatase</fullName>
    </alternativeName>
</protein>
<evidence type="ECO:0000256" key="4">
    <source>
        <dbReference type="ARBA" id="ARBA00022525"/>
    </source>
</evidence>
<proteinExistence type="predicted"/>
<accession>A0ABT8YPZ4</accession>
<evidence type="ECO:0000313" key="9">
    <source>
        <dbReference type="Proteomes" id="UP001174932"/>
    </source>
</evidence>
<dbReference type="RefSeq" id="WP_304377709.1">
    <property type="nucleotide sequence ID" value="NZ_JAUOZU010000013.1"/>
</dbReference>
<feature type="signal peptide" evidence="6">
    <location>
        <begin position="1"/>
        <end position="22"/>
    </location>
</feature>
<organism evidence="8 9">
    <name type="scientific">Rhizobium alvei</name>
    <dbReference type="NCBI Taxonomy" id="1132659"/>
    <lineage>
        <taxon>Bacteria</taxon>
        <taxon>Pseudomonadati</taxon>
        <taxon>Pseudomonadota</taxon>
        <taxon>Alphaproteobacteria</taxon>
        <taxon>Hyphomicrobiales</taxon>
        <taxon>Rhizobiaceae</taxon>
        <taxon>Rhizobium/Agrobacterium group</taxon>
        <taxon>Rhizobium</taxon>
    </lineage>
</organism>
<dbReference type="EMBL" id="JAUOZU010000013">
    <property type="protein sequence ID" value="MDO6965779.1"/>
    <property type="molecule type" value="Genomic_DNA"/>
</dbReference>
<dbReference type="Proteomes" id="UP001174932">
    <property type="component" value="Unassembled WGS sequence"/>
</dbReference>
<evidence type="ECO:0000259" key="7">
    <source>
        <dbReference type="PROSITE" id="PS50035"/>
    </source>
</evidence>
<comment type="subcellular location">
    <subcellularLocation>
        <location evidence="2">Secreted</location>
    </subcellularLocation>
</comment>
<dbReference type="PROSITE" id="PS51257">
    <property type="entry name" value="PROKAR_LIPOPROTEIN"/>
    <property type="match status" value="1"/>
</dbReference>
<keyword evidence="4" id="KW-0964">Secreted</keyword>
<dbReference type="Pfam" id="PF13091">
    <property type="entry name" value="PLDc_2"/>
    <property type="match status" value="1"/>
</dbReference>
<keyword evidence="6" id="KW-0732">Signal</keyword>
<dbReference type="PANTHER" id="PTHR21248:SF12">
    <property type="entry name" value="CARDIOLIPIN SYNTHASE C"/>
    <property type="match status" value="1"/>
</dbReference>
<evidence type="ECO:0000256" key="1">
    <source>
        <dbReference type="ARBA" id="ARBA00003145"/>
    </source>
</evidence>